<evidence type="ECO:0000256" key="4">
    <source>
        <dbReference type="ARBA" id="ARBA00022692"/>
    </source>
</evidence>
<dbReference type="InterPro" id="IPR039426">
    <property type="entry name" value="TonB-dep_rcpt-like"/>
</dbReference>
<proteinExistence type="inferred from homology"/>
<dbReference type="GO" id="GO:0009279">
    <property type="term" value="C:cell outer membrane"/>
    <property type="evidence" value="ECO:0007669"/>
    <property type="project" value="UniProtKB-SubCell"/>
</dbReference>
<evidence type="ECO:0000313" key="13">
    <source>
        <dbReference type="Proteomes" id="UP000199559"/>
    </source>
</evidence>
<keyword evidence="2 8" id="KW-0813">Transport</keyword>
<gene>
    <name evidence="12" type="ORF">SAMN05443431_10831</name>
</gene>
<dbReference type="Pfam" id="PF00593">
    <property type="entry name" value="TonB_dep_Rec_b-barrel"/>
    <property type="match status" value="1"/>
</dbReference>
<evidence type="ECO:0000259" key="11">
    <source>
        <dbReference type="Pfam" id="PF07715"/>
    </source>
</evidence>
<feature type="domain" description="TonB-dependent receptor-like beta-barrel" evidence="10">
    <location>
        <begin position="304"/>
        <end position="676"/>
    </location>
</feature>
<comment type="subcellular location">
    <subcellularLocation>
        <location evidence="1 8">Cell outer membrane</location>
        <topology evidence="1 8">Multi-pass membrane protein</topology>
    </subcellularLocation>
</comment>
<dbReference type="Gene3D" id="2.40.170.20">
    <property type="entry name" value="TonB-dependent receptor, beta-barrel domain"/>
    <property type="match status" value="1"/>
</dbReference>
<dbReference type="STRING" id="1144750.SAMN05443431_10831"/>
<accession>A0A1I3RLV0</accession>
<keyword evidence="6 8" id="KW-0472">Membrane</keyword>
<dbReference type="Pfam" id="PF07715">
    <property type="entry name" value="Plug"/>
    <property type="match status" value="1"/>
</dbReference>
<dbReference type="AlphaFoldDB" id="A0A1I3RLV0"/>
<keyword evidence="4 8" id="KW-0812">Transmembrane</keyword>
<evidence type="ECO:0000256" key="7">
    <source>
        <dbReference type="ARBA" id="ARBA00023237"/>
    </source>
</evidence>
<evidence type="ECO:0000256" key="1">
    <source>
        <dbReference type="ARBA" id="ARBA00004571"/>
    </source>
</evidence>
<keyword evidence="7 8" id="KW-0998">Cell outer membrane</keyword>
<dbReference type="InterPro" id="IPR036942">
    <property type="entry name" value="Beta-barrel_TonB_sf"/>
</dbReference>
<reference evidence="13" key="1">
    <citation type="submission" date="2016-10" db="EMBL/GenBank/DDBJ databases">
        <authorList>
            <person name="Varghese N."/>
            <person name="Submissions S."/>
        </authorList>
    </citation>
    <scope>NUCLEOTIDE SEQUENCE [LARGE SCALE GENOMIC DNA]</scope>
    <source>
        <strain evidence="13">DSM 28881</strain>
    </source>
</reference>
<evidence type="ECO:0000256" key="3">
    <source>
        <dbReference type="ARBA" id="ARBA00022452"/>
    </source>
</evidence>
<evidence type="ECO:0000259" key="10">
    <source>
        <dbReference type="Pfam" id="PF00593"/>
    </source>
</evidence>
<keyword evidence="12" id="KW-0675">Receptor</keyword>
<organism evidence="12 13">
    <name type="scientific">Olleya namhaensis</name>
    <dbReference type="NCBI Taxonomy" id="1144750"/>
    <lineage>
        <taxon>Bacteria</taxon>
        <taxon>Pseudomonadati</taxon>
        <taxon>Bacteroidota</taxon>
        <taxon>Flavobacteriia</taxon>
        <taxon>Flavobacteriales</taxon>
        <taxon>Flavobacteriaceae</taxon>
    </lineage>
</organism>
<protein>
    <submittedName>
        <fullName evidence="12">Outer membrane receptor for ferrienterochelin and colicins</fullName>
    </submittedName>
</protein>
<dbReference type="EMBL" id="FORM01000008">
    <property type="protein sequence ID" value="SFJ47000.1"/>
    <property type="molecule type" value="Genomic_DNA"/>
</dbReference>
<evidence type="ECO:0000256" key="5">
    <source>
        <dbReference type="ARBA" id="ARBA00023077"/>
    </source>
</evidence>
<sequence>MLDVLSTIEYQFKVSFSYADKVINGVMVDYNVKDNLSTTLLKLESQTDLKFNRLDSHFITVTTNKDAFSFQKLDEITISNYLTTGINKDNSGAITIAPKQFGILPGLIAPDILKTIQDLPGVLSVDETVSNINVRGGTHDQNLILYDGIKMYQSGHFFGLISAFNPYLTKSVAITKNGTSARFGDGVSSIVDMQLSDSSNEEFSAGIGINMITADGFAIMPLAKNTQLQLSTRRSLTDVLNTPTYNQYFKRVFQDANVSNNAISTTKNQTFKFSDISLKLLHDFSKKDKLRFTLLNVFNQLDFEDASNTSDSENRTNQLKQQNRASALQYEHVWNNKLTTSIKGYYSNYDLRSSDYDIVNNQRLIQENKVIDNGFNIDASYTFNKVIKVNGGIQFNEIGISNLEEVNAPFFKRNIKRVLRTYSAYAETVFSSINKNTQLKLGLRQNYFRKFNISITEPRFYFSQRFLKDFRLELSGEYKSQSTSQLIDLQNDFLGVEKRRWVLANDNTIPIQKSKQISLGLIYNKHKLLLSAEGYYKTVNGITTRSQGFQNQYQFTNAIGDYTVKGLDVLINKKTDALSTWISYSYSDNNYTFDNLNNNDAFPSNFDVKHQINFGSTYQWEQLKLAFGVNWRSGKPYTKPDSNTPNTGNTINYQAPNSSRLESYVRADLSATYQFKLGINKAVIGASIWNILDKENILNTYYTVKEDQVSKIENVSLGLTPNVSFRVKF</sequence>
<dbReference type="Gene3D" id="2.170.130.10">
    <property type="entry name" value="TonB-dependent receptor, plug domain"/>
    <property type="match status" value="1"/>
</dbReference>
<evidence type="ECO:0000256" key="2">
    <source>
        <dbReference type="ARBA" id="ARBA00022448"/>
    </source>
</evidence>
<dbReference type="PROSITE" id="PS52016">
    <property type="entry name" value="TONB_DEPENDENT_REC_3"/>
    <property type="match status" value="1"/>
</dbReference>
<feature type="domain" description="TonB-dependent receptor plug" evidence="11">
    <location>
        <begin position="111"/>
        <end position="186"/>
    </location>
</feature>
<keyword evidence="13" id="KW-1185">Reference proteome</keyword>
<keyword evidence="5 9" id="KW-0798">TonB box</keyword>
<dbReference type="SUPFAM" id="SSF56935">
    <property type="entry name" value="Porins"/>
    <property type="match status" value="1"/>
</dbReference>
<dbReference type="InterPro" id="IPR012910">
    <property type="entry name" value="Plug_dom"/>
</dbReference>
<keyword evidence="3 8" id="KW-1134">Transmembrane beta strand</keyword>
<evidence type="ECO:0000256" key="8">
    <source>
        <dbReference type="PROSITE-ProRule" id="PRU01360"/>
    </source>
</evidence>
<comment type="similarity">
    <text evidence="8 9">Belongs to the TonB-dependent receptor family.</text>
</comment>
<name>A0A1I3RLV0_9FLAO</name>
<dbReference type="Proteomes" id="UP000199559">
    <property type="component" value="Unassembled WGS sequence"/>
</dbReference>
<evidence type="ECO:0000313" key="12">
    <source>
        <dbReference type="EMBL" id="SFJ47000.1"/>
    </source>
</evidence>
<evidence type="ECO:0000256" key="9">
    <source>
        <dbReference type="RuleBase" id="RU003357"/>
    </source>
</evidence>
<evidence type="ECO:0000256" key="6">
    <source>
        <dbReference type="ARBA" id="ARBA00023136"/>
    </source>
</evidence>
<dbReference type="InterPro" id="IPR000531">
    <property type="entry name" value="Beta-barrel_TonB"/>
</dbReference>
<dbReference type="InterPro" id="IPR037066">
    <property type="entry name" value="Plug_dom_sf"/>
</dbReference>